<dbReference type="AlphaFoldDB" id="A0A8H3IJA8"/>
<proteinExistence type="predicted"/>
<keyword evidence="2" id="KW-1185">Reference proteome</keyword>
<evidence type="ECO:0000313" key="1">
    <source>
        <dbReference type="EMBL" id="CAF9930112.1"/>
    </source>
</evidence>
<reference evidence="1" key="1">
    <citation type="submission" date="2021-03" db="EMBL/GenBank/DDBJ databases">
        <authorList>
            <person name="Tagirdzhanova G."/>
        </authorList>
    </citation>
    <scope>NUCLEOTIDE SEQUENCE</scope>
</reference>
<name>A0A8H3IJA8_9LECA</name>
<sequence length="165" mass="19459">MASPQTRVAYERYCANPRSTAERRHFYLTYLDDVVPNEVAVIHVPSRLQLYDLGGPNNPREEIQLRYADKIFMTCVVGLDRDSQFAEDVAGTLAYDHWRRGYCIADPQQAWGMFTALHNIRFCSSRDGREWVREANLHPTCQVQEVVAYFRQEFERVRRHEMRSR</sequence>
<dbReference type="Proteomes" id="UP000664203">
    <property type="component" value="Unassembled WGS sequence"/>
</dbReference>
<evidence type="ECO:0000313" key="2">
    <source>
        <dbReference type="Proteomes" id="UP000664203"/>
    </source>
</evidence>
<protein>
    <submittedName>
        <fullName evidence="1">Uncharacterized protein</fullName>
    </submittedName>
</protein>
<gene>
    <name evidence="1" type="ORF">ALECFALPRED_004521</name>
</gene>
<organism evidence="1 2">
    <name type="scientific">Alectoria fallacina</name>
    <dbReference type="NCBI Taxonomy" id="1903189"/>
    <lineage>
        <taxon>Eukaryota</taxon>
        <taxon>Fungi</taxon>
        <taxon>Dikarya</taxon>
        <taxon>Ascomycota</taxon>
        <taxon>Pezizomycotina</taxon>
        <taxon>Lecanoromycetes</taxon>
        <taxon>OSLEUM clade</taxon>
        <taxon>Lecanoromycetidae</taxon>
        <taxon>Lecanorales</taxon>
        <taxon>Lecanorineae</taxon>
        <taxon>Parmeliaceae</taxon>
        <taxon>Alectoria</taxon>
    </lineage>
</organism>
<accession>A0A8H3IJA8</accession>
<dbReference type="OrthoDB" id="5386208at2759"/>
<dbReference type="EMBL" id="CAJPDR010000279">
    <property type="protein sequence ID" value="CAF9930112.1"/>
    <property type="molecule type" value="Genomic_DNA"/>
</dbReference>
<comment type="caution">
    <text evidence="1">The sequence shown here is derived from an EMBL/GenBank/DDBJ whole genome shotgun (WGS) entry which is preliminary data.</text>
</comment>